<feature type="transmembrane region" description="Helical" evidence="1">
    <location>
        <begin position="153"/>
        <end position="177"/>
    </location>
</feature>
<keyword evidence="1" id="KW-1133">Transmembrane helix</keyword>
<dbReference type="GO" id="GO:0006814">
    <property type="term" value="P:sodium ion transport"/>
    <property type="evidence" value="ECO:0007669"/>
    <property type="project" value="InterPro"/>
</dbReference>
<proteinExistence type="predicted"/>
<feature type="transmembrane region" description="Helical" evidence="1">
    <location>
        <begin position="113"/>
        <end position="132"/>
    </location>
</feature>
<feature type="transmembrane region" description="Helical" evidence="1">
    <location>
        <begin position="308"/>
        <end position="325"/>
    </location>
</feature>
<feature type="transmembrane region" description="Helical" evidence="1">
    <location>
        <begin position="241"/>
        <end position="264"/>
    </location>
</feature>
<dbReference type="NCBIfam" id="TIGR00792">
    <property type="entry name" value="gph"/>
    <property type="match status" value="1"/>
</dbReference>
<dbReference type="Pfam" id="PF13347">
    <property type="entry name" value="MFS_2"/>
    <property type="match status" value="1"/>
</dbReference>
<dbReference type="GO" id="GO:0008643">
    <property type="term" value="P:carbohydrate transport"/>
    <property type="evidence" value="ECO:0007669"/>
    <property type="project" value="InterPro"/>
</dbReference>
<feature type="transmembrane region" description="Helical" evidence="1">
    <location>
        <begin position="189"/>
        <end position="208"/>
    </location>
</feature>
<evidence type="ECO:0000313" key="2">
    <source>
        <dbReference type="EMBL" id="NBH62068.1"/>
    </source>
</evidence>
<dbReference type="InterPro" id="IPR039672">
    <property type="entry name" value="MFS_2"/>
</dbReference>
<dbReference type="RefSeq" id="WP_160202355.1">
    <property type="nucleotide sequence ID" value="NZ_QXWK01000019.1"/>
</dbReference>
<keyword evidence="1" id="KW-0812">Transmembrane</keyword>
<dbReference type="SUPFAM" id="SSF103473">
    <property type="entry name" value="MFS general substrate transporter"/>
    <property type="match status" value="1"/>
</dbReference>
<protein>
    <recommendedName>
        <fullName evidence="4">MFS transporter</fullName>
    </recommendedName>
</protein>
<evidence type="ECO:0008006" key="4">
    <source>
        <dbReference type="Google" id="ProtNLM"/>
    </source>
</evidence>
<evidence type="ECO:0000313" key="3">
    <source>
        <dbReference type="Proteomes" id="UP000446866"/>
    </source>
</evidence>
<keyword evidence="3" id="KW-1185">Reference proteome</keyword>
<dbReference type="PANTHER" id="PTHR11328:SF24">
    <property type="entry name" value="MAJOR FACILITATOR SUPERFAMILY (MFS) PROFILE DOMAIN-CONTAINING PROTEIN"/>
    <property type="match status" value="1"/>
</dbReference>
<feature type="transmembrane region" description="Helical" evidence="1">
    <location>
        <begin position="276"/>
        <end position="296"/>
    </location>
</feature>
<evidence type="ECO:0000256" key="1">
    <source>
        <dbReference type="SAM" id="Phobius"/>
    </source>
</evidence>
<feature type="transmembrane region" description="Helical" evidence="1">
    <location>
        <begin position="37"/>
        <end position="61"/>
    </location>
</feature>
<dbReference type="GO" id="GO:0005886">
    <property type="term" value="C:plasma membrane"/>
    <property type="evidence" value="ECO:0007669"/>
    <property type="project" value="TreeGrafter"/>
</dbReference>
<dbReference type="EMBL" id="QXWK01000019">
    <property type="protein sequence ID" value="NBH62068.1"/>
    <property type="molecule type" value="Genomic_DNA"/>
</dbReference>
<dbReference type="Gene3D" id="1.20.1250.20">
    <property type="entry name" value="MFS general substrate transporter like domains"/>
    <property type="match status" value="1"/>
</dbReference>
<dbReference type="PANTHER" id="PTHR11328">
    <property type="entry name" value="MAJOR FACILITATOR SUPERFAMILY DOMAIN-CONTAINING PROTEIN"/>
    <property type="match status" value="1"/>
</dbReference>
<keyword evidence="1" id="KW-0472">Membrane</keyword>
<organism evidence="2 3">
    <name type="scientific">Anaerotruncus colihominis</name>
    <dbReference type="NCBI Taxonomy" id="169435"/>
    <lineage>
        <taxon>Bacteria</taxon>
        <taxon>Bacillati</taxon>
        <taxon>Bacillota</taxon>
        <taxon>Clostridia</taxon>
        <taxon>Eubacteriales</taxon>
        <taxon>Oscillospiraceae</taxon>
        <taxon>Anaerotruncus</taxon>
    </lineage>
</organism>
<dbReference type="GO" id="GO:0015293">
    <property type="term" value="F:symporter activity"/>
    <property type="evidence" value="ECO:0007669"/>
    <property type="project" value="InterPro"/>
</dbReference>
<dbReference type="InterPro" id="IPR036259">
    <property type="entry name" value="MFS_trans_sf"/>
</dbReference>
<sequence>MNTQDTNRKLPMRVKLGYAAASTAPTIQMLIQMYFLVFFYVSVLGLSGGVAGTIILIARVWDFINDPLMGTLIEKSNKPGGTCLWWMKRAMIPIAIFMVLCYSAPNLSYTMKVVWAAATFICLGMSQTAYSIPMSALQPKLTTDRAERVKLGTYSGVFGNILNAVVPAVTMPLVAVLSTSNPATAFTKLAAIYACVYLLMGLIGIIGCKGYEDNDYDTEKGESAPAPTVKEMFSALVQNKISGIVFLIQVVKMLFSSLQGSMLLYFCTYHLGDGNIMSVTTSVGVFFTIGATLLLVPLHKKLGNAGTGALGAAIDVAAMLFMVIIHVSNPKIYICGALIAVAGASLATNILTQCLMDSLDYGEWKTGRKNTAVVMSAYGIGTKIGLAFGGSIAAYVIGLIGFDPNAATQPANIVNIFFHMTITSEAVIYGIALLLFLYLMRVEKRLPMMRAEIAARKEKQVQ</sequence>
<feature type="transmembrane region" description="Helical" evidence="1">
    <location>
        <begin position="331"/>
        <end position="351"/>
    </location>
</feature>
<accession>A0A845QPV3</accession>
<feature type="transmembrane region" description="Helical" evidence="1">
    <location>
        <begin position="372"/>
        <end position="397"/>
    </location>
</feature>
<feature type="transmembrane region" description="Helical" evidence="1">
    <location>
        <begin position="417"/>
        <end position="440"/>
    </location>
</feature>
<dbReference type="AlphaFoldDB" id="A0A845QPV3"/>
<dbReference type="InterPro" id="IPR001927">
    <property type="entry name" value="Na/Gal_symport"/>
</dbReference>
<reference evidence="2 3" key="1">
    <citation type="submission" date="2018-08" db="EMBL/GenBank/DDBJ databases">
        <title>Murine metabolic-syndrome-specific gut microbial biobank.</title>
        <authorList>
            <person name="Liu C."/>
        </authorList>
    </citation>
    <scope>NUCLEOTIDE SEQUENCE [LARGE SCALE GENOMIC DNA]</scope>
    <source>
        <strain evidence="2 3">28</strain>
    </source>
</reference>
<comment type="caution">
    <text evidence="2">The sequence shown here is derived from an EMBL/GenBank/DDBJ whole genome shotgun (WGS) entry which is preliminary data.</text>
</comment>
<dbReference type="Proteomes" id="UP000446866">
    <property type="component" value="Unassembled WGS sequence"/>
</dbReference>
<name>A0A845QPV3_9FIRM</name>
<gene>
    <name evidence="2" type="ORF">D0435_10435</name>
</gene>